<sequence length="129" mass="15253">MRYKISFKKQKENTKKIFWIPSHINITGNERADKLAKEAIVSPNALPCQEWKASNIKLNEIKNHIHPWPHNTLSRKEEVIINRLIIGHTRLTHAFLMKKEDIPMCLTCNDPMTVKHILTDCRKYELQRQ</sequence>
<dbReference type="SUPFAM" id="SSF53098">
    <property type="entry name" value="Ribonuclease H-like"/>
    <property type="match status" value="1"/>
</dbReference>
<dbReference type="GO" id="GO:0003676">
    <property type="term" value="F:nucleic acid binding"/>
    <property type="evidence" value="ECO:0007669"/>
    <property type="project" value="InterPro"/>
</dbReference>
<dbReference type="Proteomes" id="UP000478052">
    <property type="component" value="Unassembled WGS sequence"/>
</dbReference>
<dbReference type="EMBL" id="VUJU01003140">
    <property type="protein sequence ID" value="KAF0758991.1"/>
    <property type="molecule type" value="Genomic_DNA"/>
</dbReference>
<proteinExistence type="predicted"/>
<dbReference type="AlphaFoldDB" id="A0A6G0YNN2"/>
<evidence type="ECO:0000313" key="2">
    <source>
        <dbReference type="EMBL" id="KAF0758991.1"/>
    </source>
</evidence>
<dbReference type="PROSITE" id="PS50879">
    <property type="entry name" value="RNASE_H_1"/>
    <property type="match status" value="1"/>
</dbReference>
<reference evidence="2 3" key="1">
    <citation type="submission" date="2019-08" db="EMBL/GenBank/DDBJ databases">
        <title>Whole genome of Aphis craccivora.</title>
        <authorList>
            <person name="Voronova N.V."/>
            <person name="Shulinski R.S."/>
            <person name="Bandarenka Y.V."/>
            <person name="Zhorov D.G."/>
            <person name="Warner D."/>
        </authorList>
    </citation>
    <scope>NUCLEOTIDE SEQUENCE [LARGE SCALE GENOMIC DNA]</scope>
    <source>
        <strain evidence="2">180601</strain>
        <tissue evidence="2">Whole Body</tissue>
    </source>
</reference>
<dbReference type="InterPro" id="IPR012337">
    <property type="entry name" value="RNaseH-like_sf"/>
</dbReference>
<accession>A0A6G0YNN2</accession>
<evidence type="ECO:0000259" key="1">
    <source>
        <dbReference type="PROSITE" id="PS50879"/>
    </source>
</evidence>
<dbReference type="OrthoDB" id="6621833at2759"/>
<gene>
    <name evidence="2" type="ORF">FWK35_00019371</name>
</gene>
<feature type="domain" description="RNase H type-1" evidence="1">
    <location>
        <begin position="1"/>
        <end position="41"/>
    </location>
</feature>
<dbReference type="InterPro" id="IPR002156">
    <property type="entry name" value="RNaseH_domain"/>
</dbReference>
<name>A0A6G0YNN2_APHCR</name>
<organism evidence="2 3">
    <name type="scientific">Aphis craccivora</name>
    <name type="common">Cowpea aphid</name>
    <dbReference type="NCBI Taxonomy" id="307492"/>
    <lineage>
        <taxon>Eukaryota</taxon>
        <taxon>Metazoa</taxon>
        <taxon>Ecdysozoa</taxon>
        <taxon>Arthropoda</taxon>
        <taxon>Hexapoda</taxon>
        <taxon>Insecta</taxon>
        <taxon>Pterygota</taxon>
        <taxon>Neoptera</taxon>
        <taxon>Paraneoptera</taxon>
        <taxon>Hemiptera</taxon>
        <taxon>Sternorrhyncha</taxon>
        <taxon>Aphidomorpha</taxon>
        <taxon>Aphidoidea</taxon>
        <taxon>Aphididae</taxon>
        <taxon>Aphidini</taxon>
        <taxon>Aphis</taxon>
        <taxon>Aphis</taxon>
    </lineage>
</organism>
<protein>
    <submittedName>
        <fullName evidence="2">Ribonuclease H1</fullName>
    </submittedName>
</protein>
<evidence type="ECO:0000313" key="3">
    <source>
        <dbReference type="Proteomes" id="UP000478052"/>
    </source>
</evidence>
<dbReference type="GO" id="GO:0004523">
    <property type="term" value="F:RNA-DNA hybrid ribonuclease activity"/>
    <property type="evidence" value="ECO:0007669"/>
    <property type="project" value="InterPro"/>
</dbReference>
<dbReference type="Gene3D" id="3.30.420.10">
    <property type="entry name" value="Ribonuclease H-like superfamily/Ribonuclease H"/>
    <property type="match status" value="1"/>
</dbReference>
<dbReference type="InterPro" id="IPR036397">
    <property type="entry name" value="RNaseH_sf"/>
</dbReference>
<keyword evidence="3" id="KW-1185">Reference proteome</keyword>
<comment type="caution">
    <text evidence="2">The sequence shown here is derived from an EMBL/GenBank/DDBJ whole genome shotgun (WGS) entry which is preliminary data.</text>
</comment>